<evidence type="ECO:0000256" key="1">
    <source>
        <dbReference type="ARBA" id="ARBA00005480"/>
    </source>
</evidence>
<reference evidence="5 6" key="1">
    <citation type="journal article" date="2021" name="Elife">
        <title>Chloroplast acquisition without the gene transfer in kleptoplastic sea slugs, Plakobranchus ocellatus.</title>
        <authorList>
            <person name="Maeda T."/>
            <person name="Takahashi S."/>
            <person name="Yoshida T."/>
            <person name="Shimamura S."/>
            <person name="Takaki Y."/>
            <person name="Nagai Y."/>
            <person name="Toyoda A."/>
            <person name="Suzuki Y."/>
            <person name="Arimoto A."/>
            <person name="Ishii H."/>
            <person name="Satoh N."/>
            <person name="Nishiyama T."/>
            <person name="Hasebe M."/>
            <person name="Maruyama T."/>
            <person name="Minagawa J."/>
            <person name="Obokata J."/>
            <person name="Shigenobu S."/>
        </authorList>
    </citation>
    <scope>NUCLEOTIDE SEQUENCE [LARGE SCALE GENOMIC DNA]</scope>
</reference>
<feature type="region of interest" description="Disordered" evidence="4">
    <location>
        <begin position="27"/>
        <end position="46"/>
    </location>
</feature>
<keyword evidence="5" id="KW-0396">Initiation factor</keyword>
<dbReference type="GO" id="GO:0003743">
    <property type="term" value="F:translation initiation factor activity"/>
    <property type="evidence" value="ECO:0007669"/>
    <property type="project" value="UniProtKB-KW"/>
</dbReference>
<sequence>MANQDQSPKGREIPSIRRVVLNDVSQLPSEYSSTPNGTLFSTTPGGTRIVYDRSRLMQLRNSPLAKSPPANMAKIPGITDFDAQGDAKSKNGPKDGHKDENTEESKYGHDEHPQFEMDI</sequence>
<evidence type="ECO:0000313" key="6">
    <source>
        <dbReference type="Proteomes" id="UP000735302"/>
    </source>
</evidence>
<dbReference type="GO" id="GO:0008190">
    <property type="term" value="F:eukaryotic initiation factor 4E binding"/>
    <property type="evidence" value="ECO:0007669"/>
    <property type="project" value="InterPro"/>
</dbReference>
<keyword evidence="5" id="KW-0648">Protein biosynthesis</keyword>
<dbReference type="Proteomes" id="UP000735302">
    <property type="component" value="Unassembled WGS sequence"/>
</dbReference>
<gene>
    <name evidence="5" type="ORF">PoB_002887500</name>
</gene>
<comment type="similarity">
    <text evidence="1">Belongs to the eIF4E-binding protein family.</text>
</comment>
<feature type="region of interest" description="Disordered" evidence="4">
    <location>
        <begin position="61"/>
        <end position="119"/>
    </location>
</feature>
<keyword evidence="6" id="KW-1185">Reference proteome</keyword>
<evidence type="ECO:0000256" key="2">
    <source>
        <dbReference type="ARBA" id="ARBA00022845"/>
    </source>
</evidence>
<keyword evidence="3" id="KW-0652">Protein synthesis inhibitor</keyword>
<feature type="compositionally biased region" description="Polar residues" evidence="4">
    <location>
        <begin position="27"/>
        <end position="45"/>
    </location>
</feature>
<comment type="caution">
    <text evidence="5">The sequence shown here is derived from an EMBL/GenBank/DDBJ whole genome shotgun (WGS) entry which is preliminary data.</text>
</comment>
<dbReference type="EMBL" id="BLXT01003580">
    <property type="protein sequence ID" value="GFO02370.1"/>
    <property type="molecule type" value="Genomic_DNA"/>
</dbReference>
<organism evidence="5 6">
    <name type="scientific">Plakobranchus ocellatus</name>
    <dbReference type="NCBI Taxonomy" id="259542"/>
    <lineage>
        <taxon>Eukaryota</taxon>
        <taxon>Metazoa</taxon>
        <taxon>Spiralia</taxon>
        <taxon>Lophotrochozoa</taxon>
        <taxon>Mollusca</taxon>
        <taxon>Gastropoda</taxon>
        <taxon>Heterobranchia</taxon>
        <taxon>Euthyneura</taxon>
        <taxon>Panpulmonata</taxon>
        <taxon>Sacoglossa</taxon>
        <taxon>Placobranchoidea</taxon>
        <taxon>Plakobranchidae</taxon>
        <taxon>Plakobranchus</taxon>
    </lineage>
</organism>
<name>A0AAV4A6D3_9GAST</name>
<dbReference type="PANTHER" id="PTHR12669:SF12">
    <property type="entry name" value="EUKARYOTIC TRANSLATION INITIATION FACTOR 4E-BINDING PROTEIN"/>
    <property type="match status" value="1"/>
</dbReference>
<proteinExistence type="inferred from homology"/>
<protein>
    <submittedName>
        <fullName evidence="5">Eukaryotic translation initiation factor 4e-binding protein</fullName>
    </submittedName>
</protein>
<accession>A0AAV4A6D3</accession>
<dbReference type="AlphaFoldDB" id="A0AAV4A6D3"/>
<dbReference type="InterPro" id="IPR008606">
    <property type="entry name" value="EIF4EBP"/>
</dbReference>
<keyword evidence="2" id="KW-0810">Translation regulation</keyword>
<dbReference type="GO" id="GO:0005737">
    <property type="term" value="C:cytoplasm"/>
    <property type="evidence" value="ECO:0007669"/>
    <property type="project" value="TreeGrafter"/>
</dbReference>
<evidence type="ECO:0000256" key="3">
    <source>
        <dbReference type="ARBA" id="ARBA00023193"/>
    </source>
</evidence>
<evidence type="ECO:0000313" key="5">
    <source>
        <dbReference type="EMBL" id="GFO02370.1"/>
    </source>
</evidence>
<dbReference type="GO" id="GO:0045947">
    <property type="term" value="P:negative regulation of translational initiation"/>
    <property type="evidence" value="ECO:0007669"/>
    <property type="project" value="InterPro"/>
</dbReference>
<dbReference type="PANTHER" id="PTHR12669">
    <property type="entry name" value="EUKARYOTIC TRANSLATION INITIATION FACTOR 4E-BINDING PROTEIN"/>
    <property type="match status" value="1"/>
</dbReference>
<feature type="compositionally biased region" description="Basic and acidic residues" evidence="4">
    <location>
        <begin position="85"/>
        <end position="119"/>
    </location>
</feature>
<dbReference type="Pfam" id="PF05456">
    <property type="entry name" value="eIF_4EBP"/>
    <property type="match status" value="1"/>
</dbReference>
<evidence type="ECO:0000256" key="4">
    <source>
        <dbReference type="SAM" id="MobiDB-lite"/>
    </source>
</evidence>